<sequence>MDEDSYQYQHKHGSKGKRMVASEASQHVIFLGLDPDFVESDMLLFLRSLDLNVESVIIIRDRTTGISISFGFAQFPTIQEAQKFVEPNFPFVTIPPPQSHGASATQAFHDGTGAHLGRRVKIDYSQSAQGGGPRAGGRSQNDGTRDIGNSQTPVVLLRGLDPMSTLDVIAEALKASSGAVGQGASGMKRIVLIRDRYTAMGIGLAFVEFVDSDSAGRLLGATMSPELHPEGFRISDRPVAASFASTVSFQPLAPHSLRDEACIMGSTSMGGTEGVFAKYWDENAVVVEMAFEVSEPVAKKDTMAQGEKRKKKKNKDDDATKLSTALPTNLKPLTFNMNKSASQVKPAVPQLSSAAAVSSAFMAVDPDEPEPIPDNKPLDKAMTFRKVAPLIASKKVATSINKWNEVSHELRGGPSTSNKPEQIPQVQIAMISAPAPAVAVAAVPASEPDTEANMEHCILETFTCYLCSRQLKSQDQLKRHKNLANETLRQTAKEKVAAKLQGATPAGSSSTAKPVYRDRALERRVIHGQPDFPVPEPSSSTSGASGGGGGGPGNKRIRDVPLAVSAPPPQPPKEPAKDENNIGNKLLKKMGWSEGTGLGLSGEGRVDPIQTAMYASGAGLGASKGKDITKVAGMDYAALSKESVSTRLDFQHLQGDFFSEDIVRRLFTDYLDRCYRPGNDTGNDV</sequence>
<evidence type="ECO:0000259" key="7">
    <source>
        <dbReference type="PROSITE" id="PS50174"/>
    </source>
</evidence>
<dbReference type="GO" id="GO:0000398">
    <property type="term" value="P:mRNA splicing, via spliceosome"/>
    <property type="evidence" value="ECO:0007669"/>
    <property type="project" value="TreeGrafter"/>
</dbReference>
<dbReference type="AlphaFoldDB" id="A0A0C3AV97"/>
<dbReference type="GO" id="GO:0003723">
    <property type="term" value="F:RNA binding"/>
    <property type="evidence" value="ECO:0007669"/>
    <property type="project" value="UniProtKB-UniRule"/>
</dbReference>
<dbReference type="STRING" id="933852.A0A0C3AV97"/>
<evidence type="ECO:0000256" key="2">
    <source>
        <dbReference type="ARBA" id="ARBA00022884"/>
    </source>
</evidence>
<feature type="compositionally biased region" description="Gly residues" evidence="5">
    <location>
        <begin position="544"/>
        <end position="553"/>
    </location>
</feature>
<evidence type="ECO:0000256" key="5">
    <source>
        <dbReference type="SAM" id="MobiDB-lite"/>
    </source>
</evidence>
<evidence type="ECO:0000256" key="1">
    <source>
        <dbReference type="ARBA" id="ARBA00004123"/>
    </source>
</evidence>
<evidence type="ECO:0000259" key="6">
    <source>
        <dbReference type="PROSITE" id="PS50102"/>
    </source>
</evidence>
<dbReference type="EMBL" id="KN824373">
    <property type="protein sequence ID" value="KIM21755.1"/>
    <property type="molecule type" value="Genomic_DNA"/>
</dbReference>
<dbReference type="InterPro" id="IPR035979">
    <property type="entry name" value="RBD_domain_sf"/>
</dbReference>
<keyword evidence="10" id="KW-1185">Reference proteome</keyword>
<feature type="domain" description="G-patch" evidence="7">
    <location>
        <begin position="579"/>
        <end position="625"/>
    </location>
</feature>
<dbReference type="InterPro" id="IPR012677">
    <property type="entry name" value="Nucleotide-bd_a/b_plait_sf"/>
</dbReference>
<reference evidence="9 10" key="1">
    <citation type="submission" date="2014-04" db="EMBL/GenBank/DDBJ databases">
        <authorList>
            <consortium name="DOE Joint Genome Institute"/>
            <person name="Kuo A."/>
            <person name="Zuccaro A."/>
            <person name="Kohler A."/>
            <person name="Nagy L.G."/>
            <person name="Floudas D."/>
            <person name="Copeland A."/>
            <person name="Barry K.W."/>
            <person name="Cichocki N."/>
            <person name="Veneault-Fourrey C."/>
            <person name="LaButti K."/>
            <person name="Lindquist E.A."/>
            <person name="Lipzen A."/>
            <person name="Lundell T."/>
            <person name="Morin E."/>
            <person name="Murat C."/>
            <person name="Sun H."/>
            <person name="Tunlid A."/>
            <person name="Henrissat B."/>
            <person name="Grigoriev I.V."/>
            <person name="Hibbett D.S."/>
            <person name="Martin F."/>
            <person name="Nordberg H.P."/>
            <person name="Cantor M.N."/>
            <person name="Hua S.X."/>
        </authorList>
    </citation>
    <scope>NUCLEOTIDE SEQUENCE [LARGE SCALE GENOMIC DNA]</scope>
    <source>
        <strain evidence="9 10">MAFF 305830</strain>
    </source>
</reference>
<evidence type="ECO:0000313" key="10">
    <source>
        <dbReference type="Proteomes" id="UP000054097"/>
    </source>
</evidence>
<feature type="region of interest" description="Disordered" evidence="5">
    <location>
        <begin position="126"/>
        <end position="150"/>
    </location>
</feature>
<dbReference type="Proteomes" id="UP000054097">
    <property type="component" value="Unassembled WGS sequence"/>
</dbReference>
<evidence type="ECO:0000313" key="8">
    <source>
        <dbReference type="EMBL" id="KIM21755.1"/>
    </source>
</evidence>
<reference evidence="9" key="3">
    <citation type="submission" date="2015-02" db="EMBL/GenBank/DDBJ databases">
        <title>Evolutionary Origins and Diversification of the Mycorrhizal Mutualists.</title>
        <authorList>
            <consortium name="DOE Joint Genome Institute"/>
            <consortium name="Mycorrhizal Genomics Consortium"/>
            <person name="Kohler A."/>
            <person name="Kuo A."/>
            <person name="Nagy L.G."/>
            <person name="Floudas D."/>
            <person name="Copeland A."/>
            <person name="Barry K.W."/>
            <person name="Cichocki N."/>
            <person name="Veneault-Fourrey C."/>
            <person name="LaButti K."/>
            <person name="Lindquist E.A."/>
            <person name="Lipzen A."/>
            <person name="Lundell T."/>
            <person name="Morin E."/>
            <person name="Murat C."/>
            <person name="Riley R."/>
            <person name="Ohm R."/>
            <person name="Sun H."/>
            <person name="Tunlid A."/>
            <person name="Henrissat B."/>
            <person name="Grigoriev I.V."/>
            <person name="Hibbett D.S."/>
            <person name="Martin F."/>
        </authorList>
    </citation>
    <scope>NUCLEOTIDE SEQUENCE</scope>
    <source>
        <strain evidence="9 10">MAFF 305830</strain>
    </source>
</reference>
<organism evidence="9 10">
    <name type="scientific">Serendipita vermifera MAFF 305830</name>
    <dbReference type="NCBI Taxonomy" id="933852"/>
    <lineage>
        <taxon>Eukaryota</taxon>
        <taxon>Fungi</taxon>
        <taxon>Dikarya</taxon>
        <taxon>Basidiomycota</taxon>
        <taxon>Agaricomycotina</taxon>
        <taxon>Agaricomycetes</taxon>
        <taxon>Sebacinales</taxon>
        <taxon>Serendipitaceae</taxon>
        <taxon>Serendipita</taxon>
    </lineage>
</organism>
<comment type="subcellular location">
    <subcellularLocation>
        <location evidence="1">Nucleus</location>
    </subcellularLocation>
</comment>
<feature type="region of interest" description="Disordered" evidence="5">
    <location>
        <begin position="528"/>
        <end position="580"/>
    </location>
</feature>
<dbReference type="Gene3D" id="3.30.70.330">
    <property type="match status" value="2"/>
</dbReference>
<dbReference type="SUPFAM" id="SSF54928">
    <property type="entry name" value="RNA-binding domain, RBD"/>
    <property type="match status" value="1"/>
</dbReference>
<protein>
    <recommendedName>
        <fullName evidence="11">G-patch domain-containing protein</fullName>
    </recommendedName>
</protein>
<evidence type="ECO:0000256" key="4">
    <source>
        <dbReference type="PROSITE-ProRule" id="PRU00176"/>
    </source>
</evidence>
<keyword evidence="2 4" id="KW-0694">RNA-binding</keyword>
<evidence type="ECO:0000313" key="9">
    <source>
        <dbReference type="EMBL" id="KIM23944.1"/>
    </source>
</evidence>
<dbReference type="SMART" id="SM00443">
    <property type="entry name" value="G_patch"/>
    <property type="match status" value="1"/>
</dbReference>
<feature type="region of interest" description="Disordered" evidence="5">
    <location>
        <begin position="495"/>
        <end position="515"/>
    </location>
</feature>
<dbReference type="HOGENOM" id="CLU_023813_0_0_1"/>
<accession>A0A0C3AV97</accession>
<keyword evidence="3" id="KW-0539">Nucleus</keyword>
<feature type="region of interest" description="Disordered" evidence="5">
    <location>
        <begin position="300"/>
        <end position="325"/>
    </location>
</feature>
<feature type="domain" description="RRM" evidence="6">
    <location>
        <begin position="26"/>
        <end position="127"/>
    </location>
</feature>
<gene>
    <name evidence="8" type="ORF">M408DRAFT_325116</name>
    <name evidence="9" type="ORF">M408DRAFT_76581</name>
</gene>
<dbReference type="InterPro" id="IPR000504">
    <property type="entry name" value="RRM_dom"/>
</dbReference>
<dbReference type="EMBL" id="KN824329">
    <property type="protein sequence ID" value="KIM23944.1"/>
    <property type="molecule type" value="Genomic_DNA"/>
</dbReference>
<dbReference type="PANTHER" id="PTHR13948:SF3">
    <property type="entry name" value="FI21118P1"/>
    <property type="match status" value="1"/>
</dbReference>
<dbReference type="OrthoDB" id="29523at2759"/>
<proteinExistence type="predicted"/>
<feature type="compositionally biased region" description="Polar residues" evidence="5">
    <location>
        <begin position="138"/>
        <end position="150"/>
    </location>
</feature>
<dbReference type="InterPro" id="IPR000467">
    <property type="entry name" value="G_patch_dom"/>
</dbReference>
<dbReference type="Pfam" id="PF01585">
    <property type="entry name" value="G-patch"/>
    <property type="match status" value="1"/>
</dbReference>
<reference evidence="10" key="2">
    <citation type="submission" date="2015-01" db="EMBL/GenBank/DDBJ databases">
        <title>Evolutionary Origins and Diversification of the Mycorrhizal Mutualists.</title>
        <authorList>
            <consortium name="DOE Joint Genome Institute"/>
            <consortium name="Mycorrhizal Genomics Consortium"/>
            <person name="Kohler A."/>
            <person name="Kuo A."/>
            <person name="Nagy L.G."/>
            <person name="Floudas D."/>
            <person name="Copeland A."/>
            <person name="Barry K.W."/>
            <person name="Cichocki N."/>
            <person name="Veneault-Fourrey C."/>
            <person name="LaButti K."/>
            <person name="Lindquist E.A."/>
            <person name="Lipzen A."/>
            <person name="Lundell T."/>
            <person name="Morin E."/>
            <person name="Murat C."/>
            <person name="Riley R."/>
            <person name="Ohm R."/>
            <person name="Sun H."/>
            <person name="Tunlid A."/>
            <person name="Henrissat B."/>
            <person name="Grigoriev I.V."/>
            <person name="Hibbett D.S."/>
            <person name="Martin F."/>
        </authorList>
    </citation>
    <scope>NUCLEOTIDE SEQUENCE [LARGE SCALE GENOMIC DNA]</scope>
    <source>
        <strain evidence="10">MAFF 305830</strain>
    </source>
</reference>
<feature type="domain" description="RRM" evidence="6">
    <location>
        <begin position="153"/>
        <end position="246"/>
    </location>
</feature>
<dbReference type="PROSITE" id="PS50102">
    <property type="entry name" value="RRM"/>
    <property type="match status" value="2"/>
</dbReference>
<evidence type="ECO:0000256" key="3">
    <source>
        <dbReference type="ARBA" id="ARBA00023242"/>
    </source>
</evidence>
<dbReference type="GO" id="GO:0005634">
    <property type="term" value="C:nucleus"/>
    <property type="evidence" value="ECO:0007669"/>
    <property type="project" value="UniProtKB-SubCell"/>
</dbReference>
<dbReference type="PANTHER" id="PTHR13948">
    <property type="entry name" value="RNA-BINDING PROTEIN"/>
    <property type="match status" value="1"/>
</dbReference>
<evidence type="ECO:0008006" key="11">
    <source>
        <dbReference type="Google" id="ProtNLM"/>
    </source>
</evidence>
<dbReference type="PROSITE" id="PS50174">
    <property type="entry name" value="G_PATCH"/>
    <property type="match status" value="1"/>
</dbReference>
<name>A0A0C3AV97_SERVB</name>